<comment type="subcellular location">
    <subcellularLocation>
        <location evidence="3">Cytoplasm</location>
    </subcellularLocation>
    <text evidence="3">The tmRNA-SmpB complex associates with stalled 70S ribosomes.</text>
</comment>
<keyword evidence="2 3" id="KW-0694">RNA-binding</keyword>
<name>A0AAI9K242_9FIRM</name>
<comment type="caution">
    <text evidence="4">The sequence shown here is derived from an EMBL/GenBank/DDBJ whole genome shotgun (WGS) entry which is preliminary data.</text>
</comment>
<proteinExistence type="inferred from homology"/>
<dbReference type="NCBIfam" id="NF003843">
    <property type="entry name" value="PRK05422.1"/>
    <property type="match status" value="1"/>
</dbReference>
<dbReference type="SUPFAM" id="SSF74982">
    <property type="entry name" value="Small protein B (SmpB)"/>
    <property type="match status" value="1"/>
</dbReference>
<dbReference type="Gene3D" id="2.40.280.10">
    <property type="match status" value="1"/>
</dbReference>
<dbReference type="InterPro" id="IPR020081">
    <property type="entry name" value="SsrA-bd_prot_CS"/>
</dbReference>
<dbReference type="EMBL" id="BLYL01000001">
    <property type="protein sequence ID" value="GFO93205.1"/>
    <property type="molecule type" value="Genomic_DNA"/>
</dbReference>
<organism evidence="4 5">
    <name type="scientific">Coprococcus eutactus</name>
    <dbReference type="NCBI Taxonomy" id="33043"/>
    <lineage>
        <taxon>Bacteria</taxon>
        <taxon>Bacillati</taxon>
        <taxon>Bacillota</taxon>
        <taxon>Clostridia</taxon>
        <taxon>Lachnospirales</taxon>
        <taxon>Lachnospiraceae</taxon>
        <taxon>Coprococcus</taxon>
    </lineage>
</organism>
<evidence type="ECO:0000256" key="2">
    <source>
        <dbReference type="ARBA" id="ARBA00022884"/>
    </source>
</evidence>
<dbReference type="PANTHER" id="PTHR30308">
    <property type="entry name" value="TMRNA-BINDING COMPONENT OF TRANS-TRANSLATION TAGGING COMPLEX"/>
    <property type="match status" value="1"/>
</dbReference>
<dbReference type="InterPro" id="IPR023620">
    <property type="entry name" value="SmpB"/>
</dbReference>
<dbReference type="GO" id="GO:0070930">
    <property type="term" value="P:trans-translation-dependent protein tagging"/>
    <property type="evidence" value="ECO:0007669"/>
    <property type="project" value="TreeGrafter"/>
</dbReference>
<dbReference type="GO" id="GO:0070929">
    <property type="term" value="P:trans-translation"/>
    <property type="evidence" value="ECO:0007669"/>
    <property type="project" value="UniProtKB-UniRule"/>
</dbReference>
<dbReference type="Proteomes" id="UP000660047">
    <property type="component" value="Unassembled WGS sequence"/>
</dbReference>
<dbReference type="NCBIfam" id="TIGR00086">
    <property type="entry name" value="smpB"/>
    <property type="match status" value="1"/>
</dbReference>
<gene>
    <name evidence="3 4" type="primary">smpB</name>
    <name evidence="4" type="ORF">COEU31_02510</name>
</gene>
<reference evidence="4" key="1">
    <citation type="submission" date="2020-06" db="EMBL/GenBank/DDBJ databases">
        <title>Characterization of fructooligosaccharide metabolism and fructooligosaccharide-degrading enzymes in human commensal butyrate producers.</title>
        <authorList>
            <person name="Tanno H."/>
            <person name="Fujii T."/>
            <person name="Hirano K."/>
            <person name="Maeno S."/>
            <person name="Tonozuka T."/>
            <person name="Sakamoto M."/>
            <person name="Ohkuma M."/>
            <person name="Tochio T."/>
            <person name="Endo A."/>
        </authorList>
    </citation>
    <scope>NUCLEOTIDE SEQUENCE</scope>
    <source>
        <strain evidence="4">JCM 31265</strain>
    </source>
</reference>
<evidence type="ECO:0000256" key="1">
    <source>
        <dbReference type="ARBA" id="ARBA00022490"/>
    </source>
</evidence>
<dbReference type="Pfam" id="PF01668">
    <property type="entry name" value="SmpB"/>
    <property type="match status" value="1"/>
</dbReference>
<dbReference type="AlphaFoldDB" id="A0AAI9K242"/>
<comment type="similarity">
    <text evidence="3">Belongs to the SmpB family.</text>
</comment>
<dbReference type="GO" id="GO:0003723">
    <property type="term" value="F:RNA binding"/>
    <property type="evidence" value="ECO:0007669"/>
    <property type="project" value="UniProtKB-UniRule"/>
</dbReference>
<dbReference type="CDD" id="cd09294">
    <property type="entry name" value="SmpB"/>
    <property type="match status" value="1"/>
</dbReference>
<evidence type="ECO:0000256" key="3">
    <source>
        <dbReference type="HAMAP-Rule" id="MF_00023"/>
    </source>
</evidence>
<dbReference type="InterPro" id="IPR000037">
    <property type="entry name" value="SsrA-bd_prot"/>
</dbReference>
<evidence type="ECO:0000313" key="4">
    <source>
        <dbReference type="EMBL" id="GFO93205.1"/>
    </source>
</evidence>
<sequence length="157" mass="18516">MSKERGNTLIANNKKAYHEYFIEEKFEAGIELVGTEVKSIRQGHCSIKEAFVGIDHGEVYVYRMNINPYERGNIFNKDPLRTRKLLLHRYEINKLIGQQKVKGYTIMPLKVYIRDGLVKMEIGLARGKKLYDKREDIAKKDMKREMERDLKSRSKDF</sequence>
<accession>A0AAI9K242</accession>
<keyword evidence="1 3" id="KW-0963">Cytoplasm</keyword>
<evidence type="ECO:0000313" key="5">
    <source>
        <dbReference type="Proteomes" id="UP000660047"/>
    </source>
</evidence>
<protein>
    <recommendedName>
        <fullName evidence="3">SsrA-binding protein</fullName>
    </recommendedName>
    <alternativeName>
        <fullName evidence="3">Small protein B</fullName>
    </alternativeName>
</protein>
<dbReference type="GO" id="GO:0005829">
    <property type="term" value="C:cytosol"/>
    <property type="evidence" value="ECO:0007669"/>
    <property type="project" value="TreeGrafter"/>
</dbReference>
<dbReference type="HAMAP" id="MF_00023">
    <property type="entry name" value="SmpB"/>
    <property type="match status" value="1"/>
</dbReference>
<dbReference type="PANTHER" id="PTHR30308:SF2">
    <property type="entry name" value="SSRA-BINDING PROTEIN"/>
    <property type="match status" value="1"/>
</dbReference>
<dbReference type="RefSeq" id="WP_022216414.1">
    <property type="nucleotide sequence ID" value="NZ_BLYL01000001.1"/>
</dbReference>
<comment type="function">
    <text evidence="3">Required for rescue of stalled ribosomes mediated by trans-translation. Binds to transfer-messenger RNA (tmRNA), required for stable association of tmRNA with ribosomes. tmRNA and SmpB together mimic tRNA shape, replacing the anticodon stem-loop with SmpB. tmRNA is encoded by the ssrA gene; the 2 termini fold to resemble tRNA(Ala) and it encodes a 'tag peptide', a short internal open reading frame. During trans-translation Ala-aminoacylated tmRNA acts like a tRNA, entering the A-site of stalled ribosomes, displacing the stalled mRNA. The ribosome then switches to translate the ORF on the tmRNA; the nascent peptide is terminated with the 'tag peptide' encoded by the tmRNA and targeted for degradation. The ribosome is freed to recommence translation, which seems to be the essential function of trans-translation.</text>
</comment>
<dbReference type="PROSITE" id="PS01317">
    <property type="entry name" value="SSRP"/>
    <property type="match status" value="1"/>
</dbReference>